<evidence type="ECO:0000256" key="2">
    <source>
        <dbReference type="ARBA" id="ARBA00022679"/>
    </source>
</evidence>
<dbReference type="AlphaFoldDB" id="A0A6P3WYY3"/>
<dbReference type="GO" id="GO:0032259">
    <property type="term" value="P:methylation"/>
    <property type="evidence" value="ECO:0007669"/>
    <property type="project" value="UniProtKB-KW"/>
</dbReference>
<dbReference type="GO" id="GO:0008898">
    <property type="term" value="F:S-adenosylmethionine-homocysteine S-methyltransferase activity"/>
    <property type="evidence" value="ECO:0007669"/>
    <property type="project" value="TreeGrafter"/>
</dbReference>
<dbReference type="PANTHER" id="PTHR46015">
    <property type="entry name" value="ZGC:172121"/>
    <property type="match status" value="1"/>
</dbReference>
<organism evidence="8 9">
    <name type="scientific">Dinoponera quadriceps</name>
    <name type="common">South American ant</name>
    <dbReference type="NCBI Taxonomy" id="609295"/>
    <lineage>
        <taxon>Eukaryota</taxon>
        <taxon>Metazoa</taxon>
        <taxon>Ecdysozoa</taxon>
        <taxon>Arthropoda</taxon>
        <taxon>Hexapoda</taxon>
        <taxon>Insecta</taxon>
        <taxon>Pterygota</taxon>
        <taxon>Neoptera</taxon>
        <taxon>Endopterygota</taxon>
        <taxon>Hymenoptera</taxon>
        <taxon>Apocrita</taxon>
        <taxon>Aculeata</taxon>
        <taxon>Formicoidea</taxon>
        <taxon>Formicidae</taxon>
        <taxon>Ponerinae</taxon>
        <taxon>Ponerini</taxon>
        <taxon>Dinoponera</taxon>
    </lineage>
</organism>
<evidence type="ECO:0000256" key="1">
    <source>
        <dbReference type="ARBA" id="ARBA00022603"/>
    </source>
</evidence>
<evidence type="ECO:0000256" key="4">
    <source>
        <dbReference type="ARBA" id="ARBA00022833"/>
    </source>
</evidence>
<dbReference type="Proteomes" id="UP000515204">
    <property type="component" value="Unplaced"/>
</dbReference>
<keyword evidence="4" id="KW-0862">Zinc</keyword>
<protein>
    <submittedName>
        <fullName evidence="9">Homocysteine S-methyltransferase 1-like</fullName>
    </submittedName>
</protein>
<comment type="pathway">
    <text evidence="5">Amino-acid biosynthesis; L-methionine biosynthesis via de novo pathway.</text>
</comment>
<evidence type="ECO:0000256" key="5">
    <source>
        <dbReference type="ARBA" id="ARBA00034478"/>
    </source>
</evidence>
<gene>
    <name evidence="9" type="primary">LOC106742439</name>
</gene>
<dbReference type="GO" id="GO:0009086">
    <property type="term" value="P:methionine biosynthetic process"/>
    <property type="evidence" value="ECO:0007669"/>
    <property type="project" value="TreeGrafter"/>
</dbReference>
<dbReference type="InterPro" id="IPR003726">
    <property type="entry name" value="HCY_dom"/>
</dbReference>
<dbReference type="Gene3D" id="3.20.20.330">
    <property type="entry name" value="Homocysteine-binding-like domain"/>
    <property type="match status" value="1"/>
</dbReference>
<evidence type="ECO:0000313" key="9">
    <source>
        <dbReference type="RefSeq" id="XP_014470854.1"/>
    </source>
</evidence>
<sequence>MDDNDNNMLPIMFAGTEQIMVLDGDFETQLRTRMKLPIETDQTFMLHALKLCYQYDVCKTYLEFLINGAQIIRTNTYRTVGKVLIKYLGIKEAEGLLLIAHNVKVIKTAIKRYYELMLEDGKDLHSQLRPLIAGLCGSCAAANFDNLDEAVVHAKHLTLEYLKYFHRPRVNTLLNAGVDLLTFECIPSLKEAKAVIELLKDYPKARALITFLCTQKMKIVDGSDLVEAIKHCYDYYQPRQILAFGFACYDWQSPNALKPLLEKINENRSSKIPLMCYVQNTLFSYGFADKPGFEMQQIILRKWLDMGVRYVGGGVGMIPENMKVLCKTLRRCVRLKESPTTNSGYSCS</sequence>
<dbReference type="InterPro" id="IPR036589">
    <property type="entry name" value="HCY_dom_sf"/>
</dbReference>
<feature type="domain" description="Hcy-binding" evidence="7">
    <location>
        <begin position="8"/>
        <end position="329"/>
    </location>
</feature>
<dbReference type="GO" id="GO:0046872">
    <property type="term" value="F:metal ion binding"/>
    <property type="evidence" value="ECO:0007669"/>
    <property type="project" value="UniProtKB-KW"/>
</dbReference>
<comment type="caution">
    <text evidence="6">Lacks conserved residue(s) required for the propagation of feature annotation.</text>
</comment>
<evidence type="ECO:0000259" key="7">
    <source>
        <dbReference type="PROSITE" id="PS50970"/>
    </source>
</evidence>
<accession>A0A6P3WYY3</accession>
<keyword evidence="8" id="KW-1185">Reference proteome</keyword>
<dbReference type="KEGG" id="dqu:106742439"/>
<dbReference type="Pfam" id="PF02574">
    <property type="entry name" value="S-methyl_trans"/>
    <property type="match status" value="1"/>
</dbReference>
<name>A0A6P3WYY3_DINQU</name>
<dbReference type="GeneID" id="106742439"/>
<evidence type="ECO:0000256" key="3">
    <source>
        <dbReference type="ARBA" id="ARBA00022723"/>
    </source>
</evidence>
<reference evidence="9" key="1">
    <citation type="submission" date="2025-08" db="UniProtKB">
        <authorList>
            <consortium name="RefSeq"/>
        </authorList>
    </citation>
    <scope>IDENTIFICATION</scope>
</reference>
<dbReference type="PROSITE" id="PS50970">
    <property type="entry name" value="HCY"/>
    <property type="match status" value="1"/>
</dbReference>
<proteinExistence type="predicted"/>
<keyword evidence="1" id="KW-0489">Methyltransferase</keyword>
<evidence type="ECO:0000313" key="8">
    <source>
        <dbReference type="Proteomes" id="UP000515204"/>
    </source>
</evidence>
<keyword evidence="3" id="KW-0479">Metal-binding</keyword>
<dbReference type="GO" id="GO:0033528">
    <property type="term" value="P:S-methylmethionine cycle"/>
    <property type="evidence" value="ECO:0007669"/>
    <property type="project" value="TreeGrafter"/>
</dbReference>
<dbReference type="OrthoDB" id="261426at2759"/>
<dbReference type="RefSeq" id="XP_014470854.1">
    <property type="nucleotide sequence ID" value="XM_014615368.1"/>
</dbReference>
<dbReference type="InterPro" id="IPR051486">
    <property type="entry name" value="Hcy_S-methyltransferase"/>
</dbReference>
<evidence type="ECO:0000256" key="6">
    <source>
        <dbReference type="PROSITE-ProRule" id="PRU00333"/>
    </source>
</evidence>
<dbReference type="PANTHER" id="PTHR46015:SF1">
    <property type="entry name" value="HOMOCYSTEINE S-METHYLTRANSFERASE-LIKE ISOFORM 1"/>
    <property type="match status" value="1"/>
</dbReference>
<dbReference type="SUPFAM" id="SSF82282">
    <property type="entry name" value="Homocysteine S-methyltransferase"/>
    <property type="match status" value="1"/>
</dbReference>
<keyword evidence="2" id="KW-0808">Transferase</keyword>